<dbReference type="EMBL" id="CP001298">
    <property type="protein sequence ID" value="ACK85835.1"/>
    <property type="molecule type" value="Genomic_DNA"/>
</dbReference>
<reference evidence="2" key="1">
    <citation type="submission" date="2008-12" db="EMBL/GenBank/DDBJ databases">
        <title>Complete sequence of chromosome of Methylobacterium chloromethanicum CM4.</title>
        <authorList>
            <consortium name="US DOE Joint Genome Institute"/>
            <person name="Lucas S."/>
            <person name="Copeland A."/>
            <person name="Lapidus A."/>
            <person name="Glavina del Rio T."/>
            <person name="Dalin E."/>
            <person name="Tice H."/>
            <person name="Bruce D."/>
            <person name="Goodwin L."/>
            <person name="Pitluck S."/>
            <person name="Chertkov O."/>
            <person name="Brettin T."/>
            <person name="Detter J.C."/>
            <person name="Han C."/>
            <person name="Larimer F."/>
            <person name="Land M."/>
            <person name="Hauser L."/>
            <person name="Kyrpides N."/>
            <person name="Mikhailova N."/>
            <person name="Marx C."/>
            <person name="Richardson P."/>
        </authorList>
    </citation>
    <scope>NUCLEOTIDE SEQUENCE [LARGE SCALE GENOMIC DNA]</scope>
    <source>
        <strain evidence="2">CM4 / NCIMB 13688</strain>
    </source>
</reference>
<dbReference type="InterPro" id="IPR029044">
    <property type="entry name" value="Nucleotide-diphossugar_trans"/>
</dbReference>
<evidence type="ECO:0000313" key="2">
    <source>
        <dbReference type="Proteomes" id="UP000002385"/>
    </source>
</evidence>
<dbReference type="SUPFAM" id="SSF53448">
    <property type="entry name" value="Nucleotide-diphospho-sugar transferases"/>
    <property type="match status" value="1"/>
</dbReference>
<sequence length="307" mass="33675">MSDPVQGRVQDSLQDPIDAERPDIVVLALARNCAATLPAFLRFLSSLRDAGLDCRALVGENDSRDGTGALLWAAQARGELGHVPTAFMADIRGRLARMARGREHLKRVLDGQGPAPAYVCVADIDNVMARPPEAGAVLAALAKLERPGLFAVSAASQPHYYDLLAYEDEAVSYEYLLDDIARHRRGALGYYRFFSDTIYPAQSALTRERETTCLSAFNGLTLYRGADYRLGSYLDDDYARCEHLTLNRRIAAATGRRMLVDPGLVLRTPGDHAQRGFLSFYASRVRKMAVARLRGGGRPGLCRDISA</sequence>
<evidence type="ECO:0000313" key="1">
    <source>
        <dbReference type="EMBL" id="ACK85835.1"/>
    </source>
</evidence>
<protein>
    <recommendedName>
        <fullName evidence="3">Glycosyltransferase 2-like domain-containing protein</fullName>
    </recommendedName>
</protein>
<dbReference type="Proteomes" id="UP000002385">
    <property type="component" value="Chromosome"/>
</dbReference>
<dbReference type="KEGG" id="mch:Mchl_5070"/>
<name>B7KU44_METC4</name>
<gene>
    <name evidence="1" type="ordered locus">Mchl_5070</name>
</gene>
<dbReference type="RefSeq" id="WP_015952750.1">
    <property type="nucleotide sequence ID" value="NC_011757.1"/>
</dbReference>
<dbReference type="AlphaFoldDB" id="B7KU44"/>
<evidence type="ECO:0008006" key="3">
    <source>
        <dbReference type="Google" id="ProtNLM"/>
    </source>
</evidence>
<accession>B7KU44</accession>
<organism evidence="1 2">
    <name type="scientific">Methylorubrum extorquens (strain CM4 / NCIMB 13688)</name>
    <name type="common">Methylobacterium extorquens</name>
    <dbReference type="NCBI Taxonomy" id="440085"/>
    <lineage>
        <taxon>Bacteria</taxon>
        <taxon>Pseudomonadati</taxon>
        <taxon>Pseudomonadota</taxon>
        <taxon>Alphaproteobacteria</taxon>
        <taxon>Hyphomicrobiales</taxon>
        <taxon>Methylobacteriaceae</taxon>
        <taxon>Methylorubrum</taxon>
    </lineage>
</organism>
<proteinExistence type="predicted"/>
<reference evidence="1 2" key="2">
    <citation type="journal article" date="2012" name="J. Bacteriol.">
        <title>Complete genome sequences of six strains of the genus Methylobacterium.</title>
        <authorList>
            <person name="Marx C.J."/>
            <person name="Bringel F."/>
            <person name="Chistoserdova L."/>
            <person name="Moulin L."/>
            <person name="Farhan Ul Haque M."/>
            <person name="Fleischman D.E."/>
            <person name="Gruffaz C."/>
            <person name="Jourand P."/>
            <person name="Knief C."/>
            <person name="Lee M.C."/>
            <person name="Muller E.E."/>
            <person name="Nadalig T."/>
            <person name="Peyraud R."/>
            <person name="Roselli S."/>
            <person name="Russ L."/>
            <person name="Goodwin L.A."/>
            <person name="Ivanova N."/>
            <person name="Kyrpides N."/>
            <person name="Lajus A."/>
            <person name="Land M.L."/>
            <person name="Medigue C."/>
            <person name="Mikhailova N."/>
            <person name="Nolan M."/>
            <person name="Woyke T."/>
            <person name="Stolyar S."/>
            <person name="Vorholt J.A."/>
            <person name="Vuilleumier S."/>
        </authorList>
    </citation>
    <scope>NUCLEOTIDE SEQUENCE [LARGE SCALE GENOMIC DNA]</scope>
    <source>
        <strain evidence="2">CM4 / NCIMB 13688</strain>
    </source>
</reference>
<dbReference type="HOGENOM" id="CLU_986277_0_0_5"/>